<reference evidence="1 2" key="1">
    <citation type="submission" date="2008-07" db="EMBL/GenBank/DDBJ databases">
        <authorList>
            <person name="El-Sayed N."/>
            <person name="Caler E."/>
            <person name="Inman J."/>
            <person name="Amedeo P."/>
            <person name="Hass B."/>
            <person name="Wortman J."/>
        </authorList>
    </citation>
    <scope>NUCLEOTIDE SEQUENCE [LARGE SCALE GENOMIC DNA]</scope>
    <source>
        <strain evidence="2">ATCC 50983 / TXsc</strain>
    </source>
</reference>
<proteinExistence type="predicted"/>
<evidence type="ECO:0000313" key="1">
    <source>
        <dbReference type="EMBL" id="EER01788.1"/>
    </source>
</evidence>
<evidence type="ECO:0000313" key="2">
    <source>
        <dbReference type="Proteomes" id="UP000007800"/>
    </source>
</evidence>
<gene>
    <name evidence="1" type="ORF">Pmar_PMAR015530</name>
</gene>
<dbReference type="EMBL" id="GG683749">
    <property type="protein sequence ID" value="EER01788.1"/>
    <property type="molecule type" value="Genomic_DNA"/>
</dbReference>
<protein>
    <submittedName>
        <fullName evidence="1">Uncharacterized protein</fullName>
    </submittedName>
</protein>
<dbReference type="Proteomes" id="UP000007800">
    <property type="component" value="Unassembled WGS sequence"/>
</dbReference>
<accession>C5LNA9</accession>
<dbReference type="AlphaFoldDB" id="C5LNA9"/>
<name>C5LNA9_PERM5</name>
<keyword evidence="2" id="KW-1185">Reference proteome</keyword>
<dbReference type="InParanoid" id="C5LNA9"/>
<dbReference type="RefSeq" id="XP_002769070.1">
    <property type="nucleotide sequence ID" value="XM_002769024.1"/>
</dbReference>
<organism evidence="2">
    <name type="scientific">Perkinsus marinus (strain ATCC 50983 / TXsc)</name>
    <dbReference type="NCBI Taxonomy" id="423536"/>
    <lineage>
        <taxon>Eukaryota</taxon>
        <taxon>Sar</taxon>
        <taxon>Alveolata</taxon>
        <taxon>Perkinsozoa</taxon>
        <taxon>Perkinsea</taxon>
        <taxon>Perkinsida</taxon>
        <taxon>Perkinsidae</taxon>
        <taxon>Perkinsus</taxon>
    </lineage>
</organism>
<sequence>MKNVSDEVKQTGEELSNKAVNFMINASAAGFFAQDGESGNGETSSAYDAMSRARRDSFIDMARNNNEACRELLTSHPRSAVPMI</sequence>
<dbReference type="GeneID" id="9040370"/>